<dbReference type="GO" id="GO:0003677">
    <property type="term" value="F:DNA binding"/>
    <property type="evidence" value="ECO:0007669"/>
    <property type="project" value="UniProtKB-KW"/>
</dbReference>
<dbReference type="OrthoDB" id="9812495at2"/>
<dbReference type="AlphaFoldDB" id="A0A174JYZ8"/>
<gene>
    <name evidence="3" type="ORF">ERS852491_04051</name>
</gene>
<dbReference type="PANTHER" id="PTHR46558:SF11">
    <property type="entry name" value="HTH-TYPE TRANSCRIPTIONAL REGULATOR XRE"/>
    <property type="match status" value="1"/>
</dbReference>
<dbReference type="SMART" id="SM00530">
    <property type="entry name" value="HTH_XRE"/>
    <property type="match status" value="1"/>
</dbReference>
<evidence type="ECO:0000313" key="4">
    <source>
        <dbReference type="Proteomes" id="UP000095544"/>
    </source>
</evidence>
<dbReference type="Pfam" id="PF01381">
    <property type="entry name" value="HTH_3"/>
    <property type="match status" value="1"/>
</dbReference>
<dbReference type="Gene3D" id="1.10.260.40">
    <property type="entry name" value="lambda repressor-like DNA-binding domains"/>
    <property type="match status" value="1"/>
</dbReference>
<dbReference type="CDD" id="cd00093">
    <property type="entry name" value="HTH_XRE"/>
    <property type="match status" value="1"/>
</dbReference>
<accession>A0A174JYZ8</accession>
<dbReference type="Proteomes" id="UP000095544">
    <property type="component" value="Unassembled WGS sequence"/>
</dbReference>
<evidence type="ECO:0000256" key="1">
    <source>
        <dbReference type="ARBA" id="ARBA00023125"/>
    </source>
</evidence>
<dbReference type="RefSeq" id="WP_055154813.1">
    <property type="nucleotide sequence ID" value="NZ_CYZU01000050.1"/>
</dbReference>
<evidence type="ECO:0000313" key="3">
    <source>
        <dbReference type="EMBL" id="CUP02828.1"/>
    </source>
</evidence>
<dbReference type="PROSITE" id="PS50943">
    <property type="entry name" value="HTH_CROC1"/>
    <property type="match status" value="1"/>
</dbReference>
<name>A0A174JYZ8_9FIRM</name>
<organism evidence="3 4">
    <name type="scientific">Faecalicatena contorta</name>
    <dbReference type="NCBI Taxonomy" id="39482"/>
    <lineage>
        <taxon>Bacteria</taxon>
        <taxon>Bacillati</taxon>
        <taxon>Bacillota</taxon>
        <taxon>Clostridia</taxon>
        <taxon>Lachnospirales</taxon>
        <taxon>Lachnospiraceae</taxon>
        <taxon>Faecalicatena</taxon>
    </lineage>
</organism>
<dbReference type="InterPro" id="IPR001387">
    <property type="entry name" value="Cro/C1-type_HTH"/>
</dbReference>
<dbReference type="SUPFAM" id="SSF47413">
    <property type="entry name" value="lambda repressor-like DNA-binding domains"/>
    <property type="match status" value="1"/>
</dbReference>
<dbReference type="PANTHER" id="PTHR46558">
    <property type="entry name" value="TRACRIPTIONAL REGULATORY PROTEIN-RELATED-RELATED"/>
    <property type="match status" value="1"/>
</dbReference>
<protein>
    <submittedName>
        <fullName evidence="3">Transcriptional repressor DicA</fullName>
    </submittedName>
</protein>
<reference evidence="3 4" key="1">
    <citation type="submission" date="2015-09" db="EMBL/GenBank/DDBJ databases">
        <authorList>
            <consortium name="Pathogen Informatics"/>
        </authorList>
    </citation>
    <scope>NUCLEOTIDE SEQUENCE [LARGE SCALE GENOMIC DNA]</scope>
    <source>
        <strain evidence="3 4">2789STDY5834876</strain>
    </source>
</reference>
<dbReference type="STRING" id="39482.ERS852491_04051"/>
<evidence type="ECO:0000259" key="2">
    <source>
        <dbReference type="PROSITE" id="PS50943"/>
    </source>
</evidence>
<dbReference type="EMBL" id="CYZU01000050">
    <property type="protein sequence ID" value="CUP02828.1"/>
    <property type="molecule type" value="Genomic_DNA"/>
</dbReference>
<feature type="domain" description="HTH cro/C1-type" evidence="2">
    <location>
        <begin position="7"/>
        <end position="61"/>
    </location>
</feature>
<sequence>MKIHDVIRSKRKEMGLTQEELARYIGVSAPAVNKWEKGLSYPDITLLPVLAAYFNLSIDDLIGYEPQMVKEDIKKLYRRLADRFVKDPFEEVKAECDGYIKKYYSCFPLLLQMALLLMNHYHLAERPQEVMDEITELLDRITEESKDIHLAKNAVMLKCGCHLMERQPEEILDILGEEILPVSQEAEMQAQAYQLRGNRDKALQAVQISMYQHLLYLIGDASMHIAWQQEESAKTEEIIRRTLAVADIFHMDHLHFNTIVQVYLASAQYYCITANSEEAIKMLERYTDCVYMQETPIKLHGDDYFDKVDGWLSELALGKDAPRGDAAIRQSIYQAVEANPLFACLRDNPIYKRIMKRLEEYSRGD</sequence>
<keyword evidence="1" id="KW-0238">DNA-binding</keyword>
<proteinExistence type="predicted"/>
<dbReference type="InterPro" id="IPR010982">
    <property type="entry name" value="Lambda_DNA-bd_dom_sf"/>
</dbReference>